<proteinExistence type="predicted"/>
<sequence>MPPPSTATPPSLLERTVRGIVVSRGAEPMGPRELLPLTLPADVPQDATDAVDDDVQASDDSTAEGDRPPGWADMQPFQRGPEITERR</sequence>
<dbReference type="Proteomes" id="UP001157017">
    <property type="component" value="Unassembled WGS sequence"/>
</dbReference>
<reference evidence="3" key="1">
    <citation type="journal article" date="2019" name="Int. J. Syst. Evol. Microbiol.">
        <title>The Global Catalogue of Microorganisms (GCM) 10K type strain sequencing project: providing services to taxonomists for standard genome sequencing and annotation.</title>
        <authorList>
            <consortium name="The Broad Institute Genomics Platform"/>
            <consortium name="The Broad Institute Genome Sequencing Center for Infectious Disease"/>
            <person name="Wu L."/>
            <person name="Ma J."/>
        </authorList>
    </citation>
    <scope>NUCLEOTIDE SEQUENCE [LARGE SCALE GENOMIC DNA]</scope>
    <source>
        <strain evidence="3">NBRC 108730</strain>
    </source>
</reference>
<gene>
    <name evidence="2" type="ORF">GCM10025868_05400</name>
</gene>
<dbReference type="Pfam" id="PF12502">
    <property type="entry name" value="DUF3710"/>
    <property type="match status" value="1"/>
</dbReference>
<protein>
    <submittedName>
        <fullName evidence="2">Uncharacterized protein</fullName>
    </submittedName>
</protein>
<accession>A0ABQ6JAU2</accession>
<keyword evidence="3" id="KW-1185">Reference proteome</keyword>
<organism evidence="2 3">
    <name type="scientific">Angustibacter aerolatus</name>
    <dbReference type="NCBI Taxonomy" id="1162965"/>
    <lineage>
        <taxon>Bacteria</taxon>
        <taxon>Bacillati</taxon>
        <taxon>Actinomycetota</taxon>
        <taxon>Actinomycetes</taxon>
        <taxon>Kineosporiales</taxon>
        <taxon>Kineosporiaceae</taxon>
    </lineage>
</organism>
<feature type="compositionally biased region" description="Acidic residues" evidence="1">
    <location>
        <begin position="49"/>
        <end position="63"/>
    </location>
</feature>
<evidence type="ECO:0000313" key="3">
    <source>
        <dbReference type="Proteomes" id="UP001157017"/>
    </source>
</evidence>
<name>A0ABQ6JAU2_9ACTN</name>
<feature type="region of interest" description="Disordered" evidence="1">
    <location>
        <begin position="39"/>
        <end position="87"/>
    </location>
</feature>
<dbReference type="EMBL" id="BSUZ01000001">
    <property type="protein sequence ID" value="GMA85290.1"/>
    <property type="molecule type" value="Genomic_DNA"/>
</dbReference>
<dbReference type="InterPro" id="IPR022183">
    <property type="entry name" value="DUF3710"/>
</dbReference>
<evidence type="ECO:0000313" key="2">
    <source>
        <dbReference type="EMBL" id="GMA85290.1"/>
    </source>
</evidence>
<comment type="caution">
    <text evidence="2">The sequence shown here is derived from an EMBL/GenBank/DDBJ whole genome shotgun (WGS) entry which is preliminary data.</text>
</comment>
<evidence type="ECO:0000256" key="1">
    <source>
        <dbReference type="SAM" id="MobiDB-lite"/>
    </source>
</evidence>